<comment type="caution">
    <text evidence="2">The sequence shown here is derived from an EMBL/GenBank/DDBJ whole genome shotgun (WGS) entry which is preliminary data.</text>
</comment>
<dbReference type="Proteomes" id="UP001295423">
    <property type="component" value="Unassembled WGS sequence"/>
</dbReference>
<organism evidence="2 3">
    <name type="scientific">Cylindrotheca closterium</name>
    <dbReference type="NCBI Taxonomy" id="2856"/>
    <lineage>
        <taxon>Eukaryota</taxon>
        <taxon>Sar</taxon>
        <taxon>Stramenopiles</taxon>
        <taxon>Ochrophyta</taxon>
        <taxon>Bacillariophyta</taxon>
        <taxon>Bacillariophyceae</taxon>
        <taxon>Bacillariophycidae</taxon>
        <taxon>Bacillariales</taxon>
        <taxon>Bacillariaceae</taxon>
        <taxon>Cylindrotheca</taxon>
    </lineage>
</organism>
<evidence type="ECO:0000313" key="2">
    <source>
        <dbReference type="EMBL" id="CAJ1955442.1"/>
    </source>
</evidence>
<protein>
    <submittedName>
        <fullName evidence="2">Uncharacterized protein</fullName>
    </submittedName>
</protein>
<accession>A0AAD2FXB4</accession>
<sequence>MEVENENNVTTRFGLSMSKEEISKKMFNEGDSNAKEMASLCDKELAEFLNIDDNNDDDVKLVMEKPIPKKKQNSKSPKKTKKKAKEQTLAKADNSKCNVTFSIPEFTSSCEITFPMNVDESSYSSYDMIIGRDLQNALGIDILWSKQSLMWDGISVPMKGYTERSDENKDKLQAMFEEIMEIEQEEELYGASKLLDAKYEKADINADVEQMNHLSAQEKTALKSLLYKYEELFDGTLGTWNIPLVDFKHLNQEVNHSTQNLCRFHSYIETRSAKKLIV</sequence>
<dbReference type="AlphaFoldDB" id="A0AAD2FXB4"/>
<proteinExistence type="predicted"/>
<gene>
    <name evidence="2" type="ORF">CYCCA115_LOCUS15754</name>
</gene>
<keyword evidence="3" id="KW-1185">Reference proteome</keyword>
<feature type="region of interest" description="Disordered" evidence="1">
    <location>
        <begin position="63"/>
        <end position="89"/>
    </location>
</feature>
<feature type="compositionally biased region" description="Basic residues" evidence="1">
    <location>
        <begin position="68"/>
        <end position="84"/>
    </location>
</feature>
<evidence type="ECO:0000313" key="3">
    <source>
        <dbReference type="Proteomes" id="UP001295423"/>
    </source>
</evidence>
<reference evidence="2" key="1">
    <citation type="submission" date="2023-08" db="EMBL/GenBank/DDBJ databases">
        <authorList>
            <person name="Audoor S."/>
            <person name="Bilcke G."/>
        </authorList>
    </citation>
    <scope>NUCLEOTIDE SEQUENCE</scope>
</reference>
<name>A0AAD2FXB4_9STRA</name>
<evidence type="ECO:0000256" key="1">
    <source>
        <dbReference type="SAM" id="MobiDB-lite"/>
    </source>
</evidence>
<dbReference type="EMBL" id="CAKOGP040001887">
    <property type="protein sequence ID" value="CAJ1955442.1"/>
    <property type="molecule type" value="Genomic_DNA"/>
</dbReference>